<comment type="caution">
    <text evidence="8">The sequence shown here is derived from an EMBL/GenBank/DDBJ whole genome shotgun (WGS) entry which is preliminary data.</text>
</comment>
<dbReference type="Proteomes" id="UP000774617">
    <property type="component" value="Unassembled WGS sequence"/>
</dbReference>
<evidence type="ECO:0000256" key="6">
    <source>
        <dbReference type="ARBA" id="ARBA00023242"/>
    </source>
</evidence>
<accession>A0ABQ8GGH8</accession>
<name>A0ABQ8GGH8_9PEZI</name>
<dbReference type="Gene3D" id="1.20.1250.40">
    <property type="match status" value="1"/>
</dbReference>
<comment type="subcellular location">
    <subcellularLocation>
        <location evidence="1">Nucleus</location>
    </subcellularLocation>
</comment>
<comment type="similarity">
    <text evidence="2">Belongs to the eukaryotic RPC9 RNA polymerase subunit family.</text>
</comment>
<keyword evidence="5" id="KW-0804">Transcription</keyword>
<dbReference type="PANTHER" id="PTHR15561">
    <property type="entry name" value="CALCITONIN GENE-RELATED PEPTIDE-RECEPTOR COMPONENT PROTEIN"/>
    <property type="match status" value="1"/>
</dbReference>
<evidence type="ECO:0000256" key="1">
    <source>
        <dbReference type="ARBA" id="ARBA00004123"/>
    </source>
</evidence>
<keyword evidence="9" id="KW-1185">Reference proteome</keyword>
<feature type="region of interest" description="Disordered" evidence="7">
    <location>
        <begin position="133"/>
        <end position="167"/>
    </location>
</feature>
<dbReference type="PANTHER" id="PTHR15561:SF0">
    <property type="entry name" value="DNA-DIRECTED RNA POLYMERASE III SUBUNIT RPC9"/>
    <property type="match status" value="1"/>
</dbReference>
<evidence type="ECO:0000256" key="2">
    <source>
        <dbReference type="ARBA" id="ARBA00006898"/>
    </source>
</evidence>
<proteinExistence type="inferred from homology"/>
<dbReference type="InterPro" id="IPR005574">
    <property type="entry name" value="Rpb4/RPC9"/>
</dbReference>
<reference evidence="8 9" key="1">
    <citation type="journal article" date="2021" name="Nat. Commun.">
        <title>Genetic determinants of endophytism in the Arabidopsis root mycobiome.</title>
        <authorList>
            <person name="Mesny F."/>
            <person name="Miyauchi S."/>
            <person name="Thiergart T."/>
            <person name="Pickel B."/>
            <person name="Atanasova L."/>
            <person name="Karlsson M."/>
            <person name="Huettel B."/>
            <person name="Barry K.W."/>
            <person name="Haridas S."/>
            <person name="Chen C."/>
            <person name="Bauer D."/>
            <person name="Andreopoulos W."/>
            <person name="Pangilinan J."/>
            <person name="LaButti K."/>
            <person name="Riley R."/>
            <person name="Lipzen A."/>
            <person name="Clum A."/>
            <person name="Drula E."/>
            <person name="Henrissat B."/>
            <person name="Kohler A."/>
            <person name="Grigoriev I.V."/>
            <person name="Martin F.M."/>
            <person name="Hacquard S."/>
        </authorList>
    </citation>
    <scope>NUCLEOTIDE SEQUENCE [LARGE SCALE GENOMIC DNA]</scope>
    <source>
        <strain evidence="8 9">MPI-SDFR-AT-0080</strain>
    </source>
</reference>
<organism evidence="8 9">
    <name type="scientific">Macrophomina phaseolina</name>
    <dbReference type="NCBI Taxonomy" id="35725"/>
    <lineage>
        <taxon>Eukaryota</taxon>
        <taxon>Fungi</taxon>
        <taxon>Dikarya</taxon>
        <taxon>Ascomycota</taxon>
        <taxon>Pezizomycotina</taxon>
        <taxon>Dothideomycetes</taxon>
        <taxon>Dothideomycetes incertae sedis</taxon>
        <taxon>Botryosphaeriales</taxon>
        <taxon>Botryosphaeriaceae</taxon>
        <taxon>Macrophomina</taxon>
    </lineage>
</organism>
<evidence type="ECO:0000256" key="7">
    <source>
        <dbReference type="SAM" id="MobiDB-lite"/>
    </source>
</evidence>
<keyword evidence="6" id="KW-0539">Nucleus</keyword>
<gene>
    <name evidence="8" type="ORF">B0J12DRAFT_423316</name>
</gene>
<evidence type="ECO:0000313" key="9">
    <source>
        <dbReference type="Proteomes" id="UP000774617"/>
    </source>
</evidence>
<dbReference type="InterPro" id="IPR038324">
    <property type="entry name" value="Rpb4/RPC9_sf"/>
</dbReference>
<evidence type="ECO:0000256" key="5">
    <source>
        <dbReference type="ARBA" id="ARBA00023163"/>
    </source>
</evidence>
<protein>
    <recommendedName>
        <fullName evidence="3">DNA-directed RNA polymerase III subunit RPC9</fullName>
    </recommendedName>
</protein>
<feature type="compositionally biased region" description="Basic and acidic residues" evidence="7">
    <location>
        <begin position="143"/>
        <end position="159"/>
    </location>
</feature>
<evidence type="ECO:0000313" key="8">
    <source>
        <dbReference type="EMBL" id="KAH7055566.1"/>
    </source>
</evidence>
<dbReference type="SUPFAM" id="SSF47819">
    <property type="entry name" value="HRDC-like"/>
    <property type="match status" value="1"/>
</dbReference>
<dbReference type="InterPro" id="IPR010997">
    <property type="entry name" value="HRDC-like_sf"/>
</dbReference>
<dbReference type="EMBL" id="JAGTJR010000008">
    <property type="protein sequence ID" value="KAH7055566.1"/>
    <property type="molecule type" value="Genomic_DNA"/>
</dbReference>
<keyword evidence="4" id="KW-0240">DNA-directed RNA polymerase</keyword>
<evidence type="ECO:0000256" key="3">
    <source>
        <dbReference type="ARBA" id="ARBA00016672"/>
    </source>
</evidence>
<sequence length="184" mass="20561">MKVIEKQSSVLTNWEVLNIVREQRGEYDGSDGTGRTRPMPSNLSRILTDVEAQLTEKSSPLAGAHKYRSDAIRTLYVRTRDAGFEIEKAEMLMIFNLRPKSLAELDTIMEELDSRYDEAKQEELLAIVSECLGPLGDGEQEPPQEREGTDWKHDRHRQGGAEIGLDGEKLDKAMADVSLTGNGA</sequence>
<dbReference type="InterPro" id="IPR038846">
    <property type="entry name" value="RPC9"/>
</dbReference>
<evidence type="ECO:0000256" key="4">
    <source>
        <dbReference type="ARBA" id="ARBA00022478"/>
    </source>
</evidence>
<dbReference type="Pfam" id="PF03874">
    <property type="entry name" value="RNA_pol_Rpb4"/>
    <property type="match status" value="1"/>
</dbReference>